<dbReference type="Gene3D" id="3.40.50.300">
    <property type="entry name" value="P-loop containing nucleotide triphosphate hydrolases"/>
    <property type="match status" value="1"/>
</dbReference>
<evidence type="ECO:0008006" key="3">
    <source>
        <dbReference type="Google" id="ProtNLM"/>
    </source>
</evidence>
<name>A0A415HXE8_9FIRM</name>
<feature type="non-terminal residue" evidence="1">
    <location>
        <position position="1"/>
    </location>
</feature>
<dbReference type="InterPro" id="IPR027417">
    <property type="entry name" value="P-loop_NTPase"/>
</dbReference>
<comment type="caution">
    <text evidence="1">The sequence shown here is derived from an EMBL/GenBank/DDBJ whole genome shotgun (WGS) entry which is preliminary data.</text>
</comment>
<organism evidence="1 2">
    <name type="scientific">Agathobacter rectalis</name>
    <dbReference type="NCBI Taxonomy" id="39491"/>
    <lineage>
        <taxon>Bacteria</taxon>
        <taxon>Bacillati</taxon>
        <taxon>Bacillota</taxon>
        <taxon>Clostridia</taxon>
        <taxon>Lachnospirales</taxon>
        <taxon>Lachnospiraceae</taxon>
        <taxon>Agathobacter</taxon>
    </lineage>
</organism>
<protein>
    <recommendedName>
        <fullName evidence="3">TraG P-loop domain-containing protein</fullName>
    </recommendedName>
</protein>
<dbReference type="AlphaFoldDB" id="A0A415HXE8"/>
<evidence type="ECO:0000313" key="1">
    <source>
        <dbReference type="EMBL" id="RHK99350.1"/>
    </source>
</evidence>
<dbReference type="RefSeq" id="WP_158575583.1">
    <property type="nucleotide sequence ID" value="NZ_QROF01000071.1"/>
</dbReference>
<dbReference type="Proteomes" id="UP000286181">
    <property type="component" value="Unassembled WGS sequence"/>
</dbReference>
<reference evidence="1 2" key="1">
    <citation type="submission" date="2018-08" db="EMBL/GenBank/DDBJ databases">
        <title>A genome reference for cultivated species of the human gut microbiota.</title>
        <authorList>
            <person name="Zou Y."/>
            <person name="Xue W."/>
            <person name="Luo G."/>
        </authorList>
    </citation>
    <scope>NUCLEOTIDE SEQUENCE [LARGE SCALE GENOMIC DNA]</scope>
    <source>
        <strain evidence="1 2">AF39-14AC</strain>
    </source>
</reference>
<gene>
    <name evidence="1" type="ORF">DW038_16375</name>
</gene>
<sequence length="125" mass="14195">YAIETYRKVGAIVTLAAQNITHVLENPSLRDMFSNCPFKVFFDQGGLDAANLAKIQEFSPTEFKALEENTEGCGVLVWRGNVYLMDARMSESNPLFASFDTNFHKQAEKKKKQEEADISKETFYL</sequence>
<proteinExistence type="predicted"/>
<dbReference type="EMBL" id="QROF01000071">
    <property type="protein sequence ID" value="RHK99350.1"/>
    <property type="molecule type" value="Genomic_DNA"/>
</dbReference>
<evidence type="ECO:0000313" key="2">
    <source>
        <dbReference type="Proteomes" id="UP000286181"/>
    </source>
</evidence>
<accession>A0A415HXE8</accession>